<accession>W9RYQ1</accession>
<gene>
    <name evidence="1" type="ORF">L484_003909</name>
</gene>
<dbReference type="Proteomes" id="UP000030645">
    <property type="component" value="Unassembled WGS sequence"/>
</dbReference>
<organism evidence="1 2">
    <name type="scientific">Morus notabilis</name>
    <dbReference type="NCBI Taxonomy" id="981085"/>
    <lineage>
        <taxon>Eukaryota</taxon>
        <taxon>Viridiplantae</taxon>
        <taxon>Streptophyta</taxon>
        <taxon>Embryophyta</taxon>
        <taxon>Tracheophyta</taxon>
        <taxon>Spermatophyta</taxon>
        <taxon>Magnoliopsida</taxon>
        <taxon>eudicotyledons</taxon>
        <taxon>Gunneridae</taxon>
        <taxon>Pentapetalae</taxon>
        <taxon>rosids</taxon>
        <taxon>fabids</taxon>
        <taxon>Rosales</taxon>
        <taxon>Moraceae</taxon>
        <taxon>Moreae</taxon>
        <taxon>Morus</taxon>
    </lineage>
</organism>
<keyword evidence="2" id="KW-1185">Reference proteome</keyword>
<proteinExistence type="predicted"/>
<protein>
    <submittedName>
        <fullName evidence="1">Uncharacterized protein</fullName>
    </submittedName>
</protein>
<name>W9RYQ1_9ROSA</name>
<dbReference type="AlphaFoldDB" id="W9RYQ1"/>
<evidence type="ECO:0000313" key="2">
    <source>
        <dbReference type="Proteomes" id="UP000030645"/>
    </source>
</evidence>
<sequence length="120" mass="12579">MGWVVHGWPGPARNSVRFGTARFATITGCTGTTRVWARAGPRPPSPRPKHVEARGMALVLAGPSPDSALVWPGPSPRNGPLNGPFHLVQGPFAGPNGRHVTGLLFGPSRASRLAREGPHG</sequence>
<evidence type="ECO:0000313" key="1">
    <source>
        <dbReference type="EMBL" id="EXB99254.1"/>
    </source>
</evidence>
<reference evidence="2" key="1">
    <citation type="submission" date="2013-01" db="EMBL/GenBank/DDBJ databases">
        <title>Draft Genome Sequence of a Mulberry Tree, Morus notabilis C.K. Schneid.</title>
        <authorList>
            <person name="He N."/>
            <person name="Zhao S."/>
        </authorList>
    </citation>
    <scope>NUCLEOTIDE SEQUENCE</scope>
</reference>
<dbReference type="EMBL" id="KE345298">
    <property type="protein sequence ID" value="EXB99254.1"/>
    <property type="molecule type" value="Genomic_DNA"/>
</dbReference>